<comment type="caution">
    <text evidence="2">The sequence shown here is derived from an EMBL/GenBank/DDBJ whole genome shotgun (WGS) entry which is preliminary data.</text>
</comment>
<keyword evidence="3" id="KW-1185">Reference proteome</keyword>
<dbReference type="Pfam" id="PF13349">
    <property type="entry name" value="DUF4097"/>
    <property type="match status" value="1"/>
</dbReference>
<protein>
    <submittedName>
        <fullName evidence="2">DUF4097 family beta strand repeat-containing protein</fullName>
    </submittedName>
</protein>
<evidence type="ECO:0000313" key="2">
    <source>
        <dbReference type="EMBL" id="MFD2115054.1"/>
    </source>
</evidence>
<dbReference type="InterPro" id="IPR025164">
    <property type="entry name" value="Toastrack_DUF4097"/>
</dbReference>
<organism evidence="2 3">
    <name type="scientific">Paenibacillus yanchengensis</name>
    <dbReference type="NCBI Taxonomy" id="2035833"/>
    <lineage>
        <taxon>Bacteria</taxon>
        <taxon>Bacillati</taxon>
        <taxon>Bacillota</taxon>
        <taxon>Bacilli</taxon>
        <taxon>Bacillales</taxon>
        <taxon>Paenibacillaceae</taxon>
        <taxon>Paenibacillus</taxon>
    </lineage>
</organism>
<feature type="domain" description="DUF4097" evidence="1">
    <location>
        <begin position="107"/>
        <end position="260"/>
    </location>
</feature>
<dbReference type="Proteomes" id="UP001597362">
    <property type="component" value="Unassembled WGS sequence"/>
</dbReference>
<proteinExistence type="predicted"/>
<accession>A0ABW4YI31</accession>
<gene>
    <name evidence="2" type="ORF">ACFSJH_04800</name>
</gene>
<evidence type="ECO:0000259" key="1">
    <source>
        <dbReference type="Pfam" id="PF13349"/>
    </source>
</evidence>
<evidence type="ECO:0000313" key="3">
    <source>
        <dbReference type="Proteomes" id="UP001597362"/>
    </source>
</evidence>
<dbReference type="EMBL" id="JBHUHO010000012">
    <property type="protein sequence ID" value="MFD2115054.1"/>
    <property type="molecule type" value="Genomic_DNA"/>
</dbReference>
<dbReference type="RefSeq" id="WP_377770082.1">
    <property type="nucleotide sequence ID" value="NZ_JBHUHO010000012.1"/>
</dbReference>
<sequence length="261" mass="28341">MTLLVVGLSILNSSKSNFEYSSKIKNVNGIKLNSDFSNIKLVSNSSDLYIDIQGQKTILGEPNIDITYSKDKAIINVLTINKFWKKLLPSLRNKSEIVLNVPPGLLADIQLETKNGKIDVEQVTGASRLSLTSDVGTIRMNNFQGELLNINAGNGSIHLGEVDGQINIRNKVGSLKSLVLKSINGINNINIANGNVKVQLPNVTQIDDIGLNISTKNGKILSKEHKLNVIKKGPGKEVLHNTLNSEAKLNISVLVGNIEID</sequence>
<name>A0ABW4YI31_9BACL</name>
<reference evidence="3" key="1">
    <citation type="journal article" date="2019" name="Int. J. Syst. Evol. Microbiol.">
        <title>The Global Catalogue of Microorganisms (GCM) 10K type strain sequencing project: providing services to taxonomists for standard genome sequencing and annotation.</title>
        <authorList>
            <consortium name="The Broad Institute Genomics Platform"/>
            <consortium name="The Broad Institute Genome Sequencing Center for Infectious Disease"/>
            <person name="Wu L."/>
            <person name="Ma J."/>
        </authorList>
    </citation>
    <scope>NUCLEOTIDE SEQUENCE [LARGE SCALE GENOMIC DNA]</scope>
    <source>
        <strain evidence="3">GH52</strain>
    </source>
</reference>